<organism evidence="4 5">
    <name type="scientific">Rhodopirellula europaea SH398</name>
    <dbReference type="NCBI Taxonomy" id="1263868"/>
    <lineage>
        <taxon>Bacteria</taxon>
        <taxon>Pseudomonadati</taxon>
        <taxon>Planctomycetota</taxon>
        <taxon>Planctomycetia</taxon>
        <taxon>Pirellulales</taxon>
        <taxon>Pirellulaceae</taxon>
        <taxon>Rhodopirellula</taxon>
    </lineage>
</organism>
<evidence type="ECO:0000256" key="1">
    <source>
        <dbReference type="SAM" id="MobiDB-lite"/>
    </source>
</evidence>
<evidence type="ECO:0000259" key="2">
    <source>
        <dbReference type="Pfam" id="PF13202"/>
    </source>
</evidence>
<comment type="caution">
    <text evidence="4">The sequence shown here is derived from an EMBL/GenBank/DDBJ whole genome shotgun (WGS) entry which is preliminary data.</text>
</comment>
<dbReference type="Proteomes" id="UP000011996">
    <property type="component" value="Unassembled WGS sequence"/>
</dbReference>
<dbReference type="EMBL" id="ANOF01000111">
    <property type="protein sequence ID" value="EMI25901.1"/>
    <property type="molecule type" value="Genomic_DNA"/>
</dbReference>
<gene>
    <name evidence="4" type="ORF">RESH_03522</name>
</gene>
<proteinExistence type="predicted"/>
<feature type="compositionally biased region" description="Basic and acidic residues" evidence="1">
    <location>
        <begin position="368"/>
        <end position="390"/>
    </location>
</feature>
<feature type="compositionally biased region" description="Basic and acidic residues" evidence="1">
    <location>
        <begin position="406"/>
        <end position="419"/>
    </location>
</feature>
<dbReference type="Gene3D" id="1.10.238.10">
    <property type="entry name" value="EF-hand"/>
    <property type="match status" value="1"/>
</dbReference>
<dbReference type="PROSITE" id="PS00018">
    <property type="entry name" value="EF_HAND_1"/>
    <property type="match status" value="2"/>
</dbReference>
<dbReference type="InterPro" id="IPR011992">
    <property type="entry name" value="EF-hand-dom_pair"/>
</dbReference>
<dbReference type="InterPro" id="IPR025924">
    <property type="entry name" value="YHYH_dom"/>
</dbReference>
<dbReference type="CDD" id="cd00051">
    <property type="entry name" value="EFh"/>
    <property type="match status" value="1"/>
</dbReference>
<accession>M5S370</accession>
<reference evidence="4 5" key="1">
    <citation type="journal article" date="2013" name="Mar. Genomics">
        <title>Expression of sulfatases in Rhodopirellula baltica and the diversity of sulfatases in the genus Rhodopirellula.</title>
        <authorList>
            <person name="Wegner C.E."/>
            <person name="Richter-Heitmann T."/>
            <person name="Klindworth A."/>
            <person name="Klockow C."/>
            <person name="Richter M."/>
            <person name="Achstetter T."/>
            <person name="Glockner F.O."/>
            <person name="Harder J."/>
        </authorList>
    </citation>
    <scope>NUCLEOTIDE SEQUENCE [LARGE SCALE GENOMIC DNA]</scope>
    <source>
        <strain evidence="4 5">SH398</strain>
    </source>
</reference>
<protein>
    <submittedName>
        <fullName evidence="4">Phospholipid-binding protein</fullName>
    </submittedName>
</protein>
<dbReference type="AlphaFoldDB" id="M5S370"/>
<dbReference type="InterPro" id="IPR018247">
    <property type="entry name" value="EF_Hand_1_Ca_BS"/>
</dbReference>
<feature type="region of interest" description="Disordered" evidence="1">
    <location>
        <begin position="534"/>
        <end position="556"/>
    </location>
</feature>
<dbReference type="STRING" id="1263868.RESH_03522"/>
<sequence>MMKMPQTTRVPVVQPRWGWRAIIAHLPGVRFATPGFVVAHLRCCPSVPAFLFATLIATTTSAHDGHSHAPSPETQHEIVQLNTGPPRTTLVVQRDETQLERPAIASVFEPFRNKLAIRYDRDHLFVESNGMPDHSMMVGITAWQQQVPLPQKYTGNNAWSIPLHPVPAKKPMLTKDNFFRGALAANGIPIFNPIKNDGKTDTLKAGELDQWGGHCGRADDYHYHIAPVHLEKIVGVGNPLAVALDGYPIYGYNDPNGMPPTDLDHLNGHKGPDGKYHYHATTTFPYLNGGFYGEVVERDGQVDPQPRAQGVRPALRGLKGAKITGFEQPEQDSYIVRYEVYGEPRSVEYTVAKDGSATFQFVTPQGTETEHYTPRQRGSGEGRRDAEPPRGNEPSGQRRGGNGQSREGRRSGRGGRPDSMRPSAEANSRNAGGPRGPQPGDGPRQPWILVHADEIDLGHNNIISRDEIVGEATKAFAGYDTDNDGQLTQSELAVRGGSRSAMAGFLKGHAKEIDRDNDGIASKQEAISNAERMFQKIDTSGDGEIQPDELETSRRK</sequence>
<dbReference type="SUPFAM" id="SSF47473">
    <property type="entry name" value="EF-hand"/>
    <property type="match status" value="1"/>
</dbReference>
<feature type="domain" description="YHYH" evidence="3">
    <location>
        <begin position="159"/>
        <end position="252"/>
    </location>
</feature>
<evidence type="ECO:0000313" key="5">
    <source>
        <dbReference type="Proteomes" id="UP000011996"/>
    </source>
</evidence>
<evidence type="ECO:0000313" key="4">
    <source>
        <dbReference type="EMBL" id="EMI25901.1"/>
    </source>
</evidence>
<name>M5S370_9BACT</name>
<evidence type="ECO:0000259" key="3">
    <source>
        <dbReference type="Pfam" id="PF14240"/>
    </source>
</evidence>
<dbReference type="InterPro" id="IPR002048">
    <property type="entry name" value="EF_hand_dom"/>
</dbReference>
<dbReference type="PATRIC" id="fig|1263868.3.peg.3800"/>
<dbReference type="Pfam" id="PF14240">
    <property type="entry name" value="YHYH"/>
    <property type="match status" value="1"/>
</dbReference>
<dbReference type="GO" id="GO:0005509">
    <property type="term" value="F:calcium ion binding"/>
    <property type="evidence" value="ECO:0007669"/>
    <property type="project" value="InterPro"/>
</dbReference>
<dbReference type="Pfam" id="PF13202">
    <property type="entry name" value="EF-hand_5"/>
    <property type="match status" value="1"/>
</dbReference>
<feature type="domain" description="EF-hand" evidence="2">
    <location>
        <begin position="533"/>
        <end position="552"/>
    </location>
</feature>
<feature type="region of interest" description="Disordered" evidence="1">
    <location>
        <begin position="360"/>
        <end position="446"/>
    </location>
</feature>